<sequence length="99" mass="11727">MSGRKGMIKLCVKTKGDSRDSIFFALMEDMNPRKILYGIREREREREQETHIPNIEQRRDSGTETEHKLDWGSRQRASSQELTIDEHNIPLSPMPHRRH</sequence>
<dbReference type="HOGENOM" id="CLU_2324350_0_0_1"/>
<name>A0A0E0HA34_ORYNI</name>
<dbReference type="Gramene" id="ONIVA05G04950.1">
    <property type="protein sequence ID" value="ONIVA05G04950.1"/>
    <property type="gene ID" value="ONIVA05G04950"/>
</dbReference>
<evidence type="ECO:0000313" key="3">
    <source>
        <dbReference type="Proteomes" id="UP000006591"/>
    </source>
</evidence>
<keyword evidence="3" id="KW-1185">Reference proteome</keyword>
<evidence type="ECO:0000256" key="1">
    <source>
        <dbReference type="SAM" id="MobiDB-lite"/>
    </source>
</evidence>
<reference evidence="2" key="2">
    <citation type="submission" date="2018-04" db="EMBL/GenBank/DDBJ databases">
        <title>OnivRS2 (Oryza nivara Reference Sequence Version 2).</title>
        <authorList>
            <person name="Zhang J."/>
            <person name="Kudrna D."/>
            <person name="Lee S."/>
            <person name="Talag J."/>
            <person name="Rajasekar S."/>
            <person name="Welchert J."/>
            <person name="Hsing Y.-I."/>
            <person name="Wing R.A."/>
        </authorList>
    </citation>
    <scope>NUCLEOTIDE SEQUENCE [LARGE SCALE GENOMIC DNA]</scope>
    <source>
        <strain evidence="2">SL10</strain>
    </source>
</reference>
<feature type="region of interest" description="Disordered" evidence="1">
    <location>
        <begin position="40"/>
        <end position="99"/>
    </location>
</feature>
<proteinExistence type="predicted"/>
<reference evidence="2" key="1">
    <citation type="submission" date="2015-04" db="UniProtKB">
        <authorList>
            <consortium name="EnsemblPlants"/>
        </authorList>
    </citation>
    <scope>IDENTIFICATION</scope>
    <source>
        <strain evidence="2">SL10</strain>
    </source>
</reference>
<accession>A0A0E0HA34</accession>
<protein>
    <submittedName>
        <fullName evidence="2">Uncharacterized protein</fullName>
    </submittedName>
</protein>
<feature type="compositionally biased region" description="Basic and acidic residues" evidence="1">
    <location>
        <begin position="40"/>
        <end position="73"/>
    </location>
</feature>
<dbReference type="EnsemblPlants" id="ONIVA05G04950.1">
    <property type="protein sequence ID" value="ONIVA05G04950.1"/>
    <property type="gene ID" value="ONIVA05G04950"/>
</dbReference>
<organism evidence="2">
    <name type="scientific">Oryza nivara</name>
    <name type="common">Indian wild rice</name>
    <name type="synonym">Oryza sativa f. spontanea</name>
    <dbReference type="NCBI Taxonomy" id="4536"/>
    <lineage>
        <taxon>Eukaryota</taxon>
        <taxon>Viridiplantae</taxon>
        <taxon>Streptophyta</taxon>
        <taxon>Embryophyta</taxon>
        <taxon>Tracheophyta</taxon>
        <taxon>Spermatophyta</taxon>
        <taxon>Magnoliopsida</taxon>
        <taxon>Liliopsida</taxon>
        <taxon>Poales</taxon>
        <taxon>Poaceae</taxon>
        <taxon>BOP clade</taxon>
        <taxon>Oryzoideae</taxon>
        <taxon>Oryzeae</taxon>
        <taxon>Oryzinae</taxon>
        <taxon>Oryza</taxon>
    </lineage>
</organism>
<dbReference type="Proteomes" id="UP000006591">
    <property type="component" value="Chromosome 5"/>
</dbReference>
<dbReference type="AlphaFoldDB" id="A0A0E0HA34"/>
<evidence type="ECO:0000313" key="2">
    <source>
        <dbReference type="EnsemblPlants" id="ONIVA05G04950.1"/>
    </source>
</evidence>